<feature type="signal peptide" evidence="2">
    <location>
        <begin position="1"/>
        <end position="26"/>
    </location>
</feature>
<sequence length="362" mass="40669">MIRRVKKMKLIYCCVVLGLLFLLSDCRDIRLVNNCPYEIWPVMYNATQLPQDSWKLQPKGEARIPFDKLVATRIWARSGCKFISPCPSDLSIKRACIVCEVGDCPLGHDRYARGEDGTRCGNVGGKPPFDIFEITTGSGGSNDYYDLSRVDGSIGSMRVEVKPYSRPPPVTPPKFSCGRPGCPPHDRKLCPEELQKFSKSGNYLGCSSICSAINDAEMRSKSAILRNIYSGTTRETRNPDGSIRTKGGKPLKDLVCCACGDGHGGCEVDPNSNFCCSPYIKGSHPNWGGRCYHEDWPKPNPDFVRRVNQNPELMKKFREINQDVNYASIFKVGCQDAYSWQFDDFQSTYQCRDADYTIFFCN</sequence>
<dbReference type="PROSITE" id="PS51367">
    <property type="entry name" value="THAUMATIN_2"/>
    <property type="match status" value="1"/>
</dbReference>
<keyword evidence="1" id="KW-1015">Disulfide bond</keyword>
<gene>
    <name evidence="3" type="ORF">AKO1_003210</name>
</gene>
<evidence type="ECO:0000256" key="2">
    <source>
        <dbReference type="SAM" id="SignalP"/>
    </source>
</evidence>
<dbReference type="Gene3D" id="2.60.110.10">
    <property type="entry name" value="Thaumatin"/>
    <property type="match status" value="1"/>
</dbReference>
<organism evidence="3 4">
    <name type="scientific">Acrasis kona</name>
    <dbReference type="NCBI Taxonomy" id="1008807"/>
    <lineage>
        <taxon>Eukaryota</taxon>
        <taxon>Discoba</taxon>
        <taxon>Heterolobosea</taxon>
        <taxon>Tetramitia</taxon>
        <taxon>Eutetramitia</taxon>
        <taxon>Acrasidae</taxon>
        <taxon>Acrasis</taxon>
    </lineage>
</organism>
<dbReference type="PANTHER" id="PTHR31013:SF2">
    <property type="entry name" value="THAUMATIN-LIKE PROTEIN"/>
    <property type="match status" value="1"/>
</dbReference>
<dbReference type="PIRSF" id="PIRSF002703">
    <property type="entry name" value="Thaumatin"/>
    <property type="match status" value="1"/>
</dbReference>
<evidence type="ECO:0000313" key="3">
    <source>
        <dbReference type="EMBL" id="KAL0490400.1"/>
    </source>
</evidence>
<keyword evidence="2" id="KW-0732">Signal</keyword>
<name>A0AAW2ZLS1_9EUKA</name>
<dbReference type="InterPro" id="IPR001938">
    <property type="entry name" value="Thaumatin"/>
</dbReference>
<comment type="caution">
    <text evidence="3">The sequence shown here is derived from an EMBL/GenBank/DDBJ whole genome shotgun (WGS) entry which is preliminary data.</text>
</comment>
<protein>
    <submittedName>
        <fullName evidence="3">Glucan endo-beta-glucosidase</fullName>
    </submittedName>
</protein>
<proteinExistence type="predicted"/>
<dbReference type="SMART" id="SM00205">
    <property type="entry name" value="THN"/>
    <property type="match status" value="1"/>
</dbReference>
<dbReference type="EMBL" id="JAOPGA020001684">
    <property type="protein sequence ID" value="KAL0490400.1"/>
    <property type="molecule type" value="Genomic_DNA"/>
</dbReference>
<feature type="disulfide bond" evidence="1">
    <location>
        <begin position="104"/>
        <end position="120"/>
    </location>
</feature>
<feature type="chain" id="PRO_5043498188" evidence="2">
    <location>
        <begin position="27"/>
        <end position="362"/>
    </location>
</feature>
<reference evidence="3 4" key="1">
    <citation type="submission" date="2024-03" db="EMBL/GenBank/DDBJ databases">
        <title>The Acrasis kona genome and developmental transcriptomes reveal deep origins of eukaryotic multicellular pathways.</title>
        <authorList>
            <person name="Sheikh S."/>
            <person name="Fu C.-J."/>
            <person name="Brown M.W."/>
            <person name="Baldauf S.L."/>
        </authorList>
    </citation>
    <scope>NUCLEOTIDE SEQUENCE [LARGE SCALE GENOMIC DNA]</scope>
    <source>
        <strain evidence="3 4">ATCC MYA-3509</strain>
    </source>
</reference>
<keyword evidence="4" id="KW-1185">Reference proteome</keyword>
<dbReference type="Pfam" id="PF00314">
    <property type="entry name" value="Thaumatin"/>
    <property type="match status" value="2"/>
</dbReference>
<evidence type="ECO:0000313" key="4">
    <source>
        <dbReference type="Proteomes" id="UP001431209"/>
    </source>
</evidence>
<feature type="disulfide bond" evidence="1">
    <location>
        <begin position="80"/>
        <end position="99"/>
    </location>
</feature>
<feature type="disulfide bond" evidence="1">
    <location>
        <begin position="190"/>
        <end position="206"/>
    </location>
</feature>
<evidence type="ECO:0000256" key="1">
    <source>
        <dbReference type="PIRSR" id="PIRSR002703-1"/>
    </source>
</evidence>
<dbReference type="AlphaFoldDB" id="A0AAW2ZLS1"/>
<dbReference type="Proteomes" id="UP001431209">
    <property type="component" value="Unassembled WGS sequence"/>
</dbReference>
<dbReference type="InterPro" id="IPR037176">
    <property type="entry name" value="Osmotin/thaumatin-like_sf"/>
</dbReference>
<accession>A0AAW2ZLS1</accession>
<dbReference type="PANTHER" id="PTHR31013">
    <property type="entry name" value="THAUMATIN FAMILY PROTEIN-RELATED"/>
    <property type="match status" value="1"/>
</dbReference>
<dbReference type="SUPFAM" id="SSF49870">
    <property type="entry name" value="Osmotin, thaumatin-like protein"/>
    <property type="match status" value="1"/>
</dbReference>